<sequence>MEDESAWSCPVCRDDEEDVTYMSPCLHKFCLGCAVHWAWQKANYPLCRSVTTAILFLVRADDDYLTFDVPGPAEPSPEDRQDEQGAAGPQQGAEVGGFPPEVWAAFFRSHPDNVRSLLLWLRREIGVLVKNQWWQVALGEANVVGQLLICGLDEEMLVRQLQSSLRENTGTFIRQLIATALRLCGREIRRHLGQQDPCAAAREDDSPAAGPSPTASQRTTPDSSLAASSSPAASDAEEEAGTSEDALRWGPGRPSSAPVPAEQEQPQEEPGELAGVAGPSAPGWGRGRSATRPQHAPKRRAPSPQDSPQPCKRPPPRRH</sequence>
<dbReference type="InterPro" id="IPR013083">
    <property type="entry name" value="Znf_RING/FYVE/PHD"/>
</dbReference>
<feature type="domain" description="RING-type" evidence="11">
    <location>
        <begin position="9"/>
        <end position="48"/>
    </location>
</feature>
<dbReference type="Proteomes" id="UP000555367">
    <property type="component" value="Unassembled WGS sequence"/>
</dbReference>
<dbReference type="InterPro" id="IPR018957">
    <property type="entry name" value="Znf_C3HC4_RING-type"/>
</dbReference>
<keyword evidence="5 9" id="KW-0863">Zinc-finger</keyword>
<dbReference type="OrthoDB" id="21204at2759"/>
<comment type="caution">
    <text evidence="12">The sequence shown here is derived from an EMBL/GenBank/DDBJ whole genome shotgun (WGS) entry which is preliminary data.</text>
</comment>
<keyword evidence="3" id="KW-0808">Transferase</keyword>
<evidence type="ECO:0000256" key="1">
    <source>
        <dbReference type="ARBA" id="ARBA00000900"/>
    </source>
</evidence>
<dbReference type="Pfam" id="PF00097">
    <property type="entry name" value="zf-C3HC4"/>
    <property type="match status" value="1"/>
</dbReference>
<evidence type="ECO:0000256" key="5">
    <source>
        <dbReference type="ARBA" id="ARBA00022771"/>
    </source>
</evidence>
<dbReference type="InterPro" id="IPR001841">
    <property type="entry name" value="Znf_RING"/>
</dbReference>
<keyword evidence="6" id="KW-0862">Zinc</keyword>
<dbReference type="InterPro" id="IPR017907">
    <property type="entry name" value="Znf_RING_CS"/>
</dbReference>
<feature type="compositionally biased region" description="Low complexity" evidence="10">
    <location>
        <begin position="221"/>
        <end position="234"/>
    </location>
</feature>
<keyword evidence="7" id="KW-0805">Transcription regulation</keyword>
<gene>
    <name evidence="12" type="primary">Topors_0</name>
    <name evidence="12" type="ORF">PELURI_R11645</name>
</gene>
<dbReference type="Gene3D" id="3.30.40.10">
    <property type="entry name" value="Zinc/RING finger domain, C3HC4 (zinc finger)"/>
    <property type="match status" value="1"/>
</dbReference>
<organism evidence="12 13">
    <name type="scientific">Pelecanoides urinatrix</name>
    <name type="common">Common diving petrel</name>
    <name type="synonym">Procellaria urinatrix</name>
    <dbReference type="NCBI Taxonomy" id="37079"/>
    <lineage>
        <taxon>Eukaryota</taxon>
        <taxon>Metazoa</taxon>
        <taxon>Chordata</taxon>
        <taxon>Craniata</taxon>
        <taxon>Vertebrata</taxon>
        <taxon>Euteleostomi</taxon>
        <taxon>Archelosauria</taxon>
        <taxon>Archosauria</taxon>
        <taxon>Dinosauria</taxon>
        <taxon>Saurischia</taxon>
        <taxon>Theropoda</taxon>
        <taxon>Coelurosauria</taxon>
        <taxon>Aves</taxon>
        <taxon>Neognathae</taxon>
        <taxon>Neoaves</taxon>
        <taxon>Aequornithes</taxon>
        <taxon>Procellariiformes</taxon>
        <taxon>Procellariidae</taxon>
        <taxon>Pelecanoides</taxon>
    </lineage>
</organism>
<feature type="non-terminal residue" evidence="12">
    <location>
        <position position="319"/>
    </location>
</feature>
<keyword evidence="4" id="KW-0479">Metal-binding</keyword>
<evidence type="ECO:0000256" key="2">
    <source>
        <dbReference type="ARBA" id="ARBA00012483"/>
    </source>
</evidence>
<dbReference type="PROSITE" id="PS00518">
    <property type="entry name" value="ZF_RING_1"/>
    <property type="match status" value="1"/>
</dbReference>
<dbReference type="GO" id="GO:0000209">
    <property type="term" value="P:protein polyubiquitination"/>
    <property type="evidence" value="ECO:0007669"/>
    <property type="project" value="TreeGrafter"/>
</dbReference>
<reference evidence="12 13" key="1">
    <citation type="submission" date="2019-09" db="EMBL/GenBank/DDBJ databases">
        <title>Bird 10,000 Genomes (B10K) Project - Family phase.</title>
        <authorList>
            <person name="Zhang G."/>
        </authorList>
    </citation>
    <scope>NUCLEOTIDE SEQUENCE [LARGE SCALE GENOMIC DNA]</scope>
    <source>
        <strain evidence="12">B10K-DU-012-45</strain>
    </source>
</reference>
<dbReference type="SMART" id="SM00184">
    <property type="entry name" value="RING"/>
    <property type="match status" value="1"/>
</dbReference>
<dbReference type="GO" id="GO:0006513">
    <property type="term" value="P:protein monoubiquitination"/>
    <property type="evidence" value="ECO:0007669"/>
    <property type="project" value="TreeGrafter"/>
</dbReference>
<dbReference type="SUPFAM" id="SSF57850">
    <property type="entry name" value="RING/U-box"/>
    <property type="match status" value="1"/>
</dbReference>
<evidence type="ECO:0000313" key="12">
    <source>
        <dbReference type="EMBL" id="NXT34323.1"/>
    </source>
</evidence>
<dbReference type="GO" id="GO:0008270">
    <property type="term" value="F:zinc ion binding"/>
    <property type="evidence" value="ECO:0007669"/>
    <property type="project" value="UniProtKB-KW"/>
</dbReference>
<dbReference type="GO" id="GO:0016874">
    <property type="term" value="F:ligase activity"/>
    <property type="evidence" value="ECO:0007669"/>
    <property type="project" value="UniProtKB-KW"/>
</dbReference>
<dbReference type="PANTHER" id="PTHR46077:SF1">
    <property type="entry name" value="TOP1 BINDING ARGININE_SERINE RICH PROTEIN, E3 UBIQUITIN LIGASE"/>
    <property type="match status" value="1"/>
</dbReference>
<dbReference type="AlphaFoldDB" id="A0A7L3BTS9"/>
<evidence type="ECO:0000256" key="8">
    <source>
        <dbReference type="ARBA" id="ARBA00023163"/>
    </source>
</evidence>
<accession>A0A7L3BTS9</accession>
<dbReference type="EC" id="2.3.2.27" evidence="2"/>
<evidence type="ECO:0000313" key="13">
    <source>
        <dbReference type="Proteomes" id="UP000555367"/>
    </source>
</evidence>
<feature type="region of interest" description="Disordered" evidence="10">
    <location>
        <begin position="195"/>
        <end position="319"/>
    </location>
</feature>
<feature type="non-terminal residue" evidence="12">
    <location>
        <position position="1"/>
    </location>
</feature>
<evidence type="ECO:0000256" key="4">
    <source>
        <dbReference type="ARBA" id="ARBA00022723"/>
    </source>
</evidence>
<dbReference type="EMBL" id="VZTQ01004154">
    <property type="protein sequence ID" value="NXT34323.1"/>
    <property type="molecule type" value="Genomic_DNA"/>
</dbReference>
<comment type="catalytic activity">
    <reaction evidence="1">
        <text>S-ubiquitinyl-[E2 ubiquitin-conjugating enzyme]-L-cysteine + [acceptor protein]-L-lysine = [E2 ubiquitin-conjugating enzyme]-L-cysteine + N(6)-ubiquitinyl-[acceptor protein]-L-lysine.</text>
        <dbReference type="EC" id="2.3.2.27"/>
    </reaction>
</comment>
<evidence type="ECO:0000256" key="7">
    <source>
        <dbReference type="ARBA" id="ARBA00023015"/>
    </source>
</evidence>
<dbReference type="PANTHER" id="PTHR46077">
    <property type="entry name" value="E3 UBIQUITIN-PROTEIN LIGASE TOPORS"/>
    <property type="match status" value="1"/>
</dbReference>
<dbReference type="GO" id="GO:0061630">
    <property type="term" value="F:ubiquitin protein ligase activity"/>
    <property type="evidence" value="ECO:0007669"/>
    <property type="project" value="UniProtKB-EC"/>
</dbReference>
<protein>
    <recommendedName>
        <fullName evidence="2">RING-type E3 ubiquitin transferase</fullName>
        <ecNumber evidence="2">2.3.2.27</ecNumber>
    </recommendedName>
</protein>
<evidence type="ECO:0000256" key="10">
    <source>
        <dbReference type="SAM" id="MobiDB-lite"/>
    </source>
</evidence>
<evidence type="ECO:0000256" key="9">
    <source>
        <dbReference type="PROSITE-ProRule" id="PRU00175"/>
    </source>
</evidence>
<evidence type="ECO:0000256" key="6">
    <source>
        <dbReference type="ARBA" id="ARBA00022833"/>
    </source>
</evidence>
<keyword evidence="12" id="KW-0436">Ligase</keyword>
<proteinExistence type="predicted"/>
<keyword evidence="13" id="KW-1185">Reference proteome</keyword>
<keyword evidence="8" id="KW-0804">Transcription</keyword>
<name>A0A7L3BTS9_PELUR</name>
<feature type="region of interest" description="Disordered" evidence="10">
    <location>
        <begin position="68"/>
        <end position="93"/>
    </location>
</feature>
<evidence type="ECO:0000256" key="3">
    <source>
        <dbReference type="ARBA" id="ARBA00022679"/>
    </source>
</evidence>
<evidence type="ECO:0000259" key="11">
    <source>
        <dbReference type="PROSITE" id="PS50089"/>
    </source>
</evidence>
<dbReference type="PROSITE" id="PS50089">
    <property type="entry name" value="ZF_RING_2"/>
    <property type="match status" value="1"/>
</dbReference>